<reference evidence="3" key="1">
    <citation type="submission" date="2014-11" db="EMBL/GenBank/DDBJ databases">
        <authorList>
            <person name="Otto D Thomas"/>
            <person name="Naeem Raeece"/>
        </authorList>
    </citation>
    <scope>NUCLEOTIDE SEQUENCE</scope>
</reference>
<name>A0A0G4FUH3_9ALVE</name>
<sequence length="212" mass="22263">MKFTAVLIPLAGIASALAQEAPAAPVVSPSAAPEVPSPSPTAASVEETPAPAQPEVSEPQTAPPVRPAVPLEEEMEMDAMPDRPVMGPDGQVWAPLISWEPVDPVTAQKMIKDGVVDYPNYPAMRPAGPNQRGPNAQRRLRGEVSKEAAEVEGAEKRRLFLLGHLFRPRYYGGYGGGFYGYRGGYGGFGGYGGGFGGGYGYGGYGGYGGGYW</sequence>
<keyword evidence="2" id="KW-0732">Signal</keyword>
<gene>
    <name evidence="3" type="ORF">Cvel_18749</name>
</gene>
<feature type="compositionally biased region" description="Low complexity" evidence="1">
    <location>
        <begin position="19"/>
        <end position="47"/>
    </location>
</feature>
<feature type="chain" id="PRO_5005189084" evidence="2">
    <location>
        <begin position="19"/>
        <end position="212"/>
    </location>
</feature>
<proteinExistence type="predicted"/>
<feature type="region of interest" description="Disordered" evidence="1">
    <location>
        <begin position="19"/>
        <end position="66"/>
    </location>
</feature>
<evidence type="ECO:0000256" key="2">
    <source>
        <dbReference type="SAM" id="SignalP"/>
    </source>
</evidence>
<evidence type="ECO:0000256" key="1">
    <source>
        <dbReference type="SAM" id="MobiDB-lite"/>
    </source>
</evidence>
<feature type="signal peptide" evidence="2">
    <location>
        <begin position="1"/>
        <end position="18"/>
    </location>
</feature>
<protein>
    <submittedName>
        <fullName evidence="3">Uncharacterized protein</fullName>
    </submittedName>
</protein>
<organism evidence="3">
    <name type="scientific">Chromera velia CCMP2878</name>
    <dbReference type="NCBI Taxonomy" id="1169474"/>
    <lineage>
        <taxon>Eukaryota</taxon>
        <taxon>Sar</taxon>
        <taxon>Alveolata</taxon>
        <taxon>Colpodellida</taxon>
        <taxon>Chromeraceae</taxon>
        <taxon>Chromera</taxon>
    </lineage>
</organism>
<dbReference type="EMBL" id="CDMZ01000631">
    <property type="protein sequence ID" value="CEM18388.1"/>
    <property type="molecule type" value="Genomic_DNA"/>
</dbReference>
<accession>A0A0G4FUH3</accession>
<dbReference type="VEuPathDB" id="CryptoDB:Cvel_18749"/>
<dbReference type="AlphaFoldDB" id="A0A0G4FUH3"/>
<feature type="region of interest" description="Disordered" evidence="1">
    <location>
        <begin position="124"/>
        <end position="144"/>
    </location>
</feature>
<evidence type="ECO:0000313" key="3">
    <source>
        <dbReference type="EMBL" id="CEM18388.1"/>
    </source>
</evidence>